<proteinExistence type="predicted"/>
<dbReference type="EMBL" id="JBBMFV010000004">
    <property type="protein sequence ID" value="MEO3942002.1"/>
    <property type="molecule type" value="Genomic_DNA"/>
</dbReference>
<protein>
    <recommendedName>
        <fullName evidence="1">Pyrrolo-quinoline quinone repeat domain-containing protein</fullName>
    </recommendedName>
</protein>
<name>A0ABV0GTZ6_PAENI</name>
<keyword evidence="3" id="KW-1185">Reference proteome</keyword>
<dbReference type="InterPro" id="IPR011047">
    <property type="entry name" value="Quinoprotein_ADH-like_sf"/>
</dbReference>
<dbReference type="RefSeq" id="WP_347782766.1">
    <property type="nucleotide sequence ID" value="NZ_JBBMFV010000004.1"/>
</dbReference>
<sequence>MIQSRSSRALAGITSIGFRIAAVGAAMMLSACTMIPLPVEPTATTPPASAAPAARNTETATAAWEVPLNPIGQPVVADGAALVYAKTATGVNAHAFSVADGKLLWTQPVHPGLDAPWVPLEPVVSRTASGRSAAIFLQAAAAPADFDGDKNWWTAPVAYDLSTGKELYRGRPELVSTRPFACDGLFDLCFITYGGASQASEHWVAIDSGEESAGADINSLSGIFWPVGEELYSVWKDDVQKLARVSHGEVLWEADLETIFGKGATTDMGWHFKYSKELDLYVGSVGVNPTNFPLDTFTEQTFSLNLRETTTTVGFRASNGKILWTADGSQLECAKTTGIKATKLEGGEAFPVRCEYVDGFIEFPAGTYRGGHSKVVGYNLLTGRAEWESKPVEVHGWGVSGLIPSAGQGDFVITGTPWDSNLLDTRTGTPRGASFEDAFVCWEQTSYEVPANGTEKDQPGDGTAAGSQIAFPCLKSGSPAPALTYGALTDVSTPDQDTAVISLEGKVAGYKLLKDFV</sequence>
<dbReference type="Proteomes" id="UP001448614">
    <property type="component" value="Unassembled WGS sequence"/>
</dbReference>
<organism evidence="2 3">
    <name type="scientific">Paenarthrobacter nicotinovorans</name>
    <name type="common">Arthrobacter nicotinovorans</name>
    <dbReference type="NCBI Taxonomy" id="29320"/>
    <lineage>
        <taxon>Bacteria</taxon>
        <taxon>Bacillati</taxon>
        <taxon>Actinomycetota</taxon>
        <taxon>Actinomycetes</taxon>
        <taxon>Micrococcales</taxon>
        <taxon>Micrococcaceae</taxon>
        <taxon>Paenarthrobacter</taxon>
    </lineage>
</organism>
<comment type="caution">
    <text evidence="2">The sequence shown here is derived from an EMBL/GenBank/DDBJ whole genome shotgun (WGS) entry which is preliminary data.</text>
</comment>
<reference evidence="2 3" key="1">
    <citation type="journal article" date="2024" name="Appl. Microbiol. Biotechnol.">
        <title>Biosynthetic gene clusters with biotechnological applications in novel Antarctic isolates from Actinomycetota.</title>
        <authorList>
            <person name="Bruna P."/>
            <person name="Nunez-Montero K."/>
            <person name="Contreras M.J."/>
            <person name="Leal K."/>
            <person name="Garcia M."/>
            <person name="Abanto M."/>
            <person name="Barrientos L."/>
        </authorList>
    </citation>
    <scope>NUCLEOTIDE SEQUENCE [LARGE SCALE GENOMIC DNA]</scope>
    <source>
        <strain evidence="2 3">Se16.17</strain>
    </source>
</reference>
<evidence type="ECO:0000313" key="2">
    <source>
        <dbReference type="EMBL" id="MEO3942002.1"/>
    </source>
</evidence>
<dbReference type="InterPro" id="IPR002372">
    <property type="entry name" value="PQQ_rpt_dom"/>
</dbReference>
<gene>
    <name evidence="2" type="ORF">V3C41_13055</name>
</gene>
<dbReference type="SUPFAM" id="SSF50998">
    <property type="entry name" value="Quinoprotein alcohol dehydrogenase-like"/>
    <property type="match status" value="1"/>
</dbReference>
<evidence type="ECO:0000313" key="3">
    <source>
        <dbReference type="Proteomes" id="UP001448614"/>
    </source>
</evidence>
<dbReference type="PROSITE" id="PS51257">
    <property type="entry name" value="PROKAR_LIPOPROTEIN"/>
    <property type="match status" value="1"/>
</dbReference>
<feature type="domain" description="Pyrrolo-quinoline quinone repeat" evidence="1">
    <location>
        <begin position="55"/>
        <end position="252"/>
    </location>
</feature>
<accession>A0ABV0GTZ6</accession>
<dbReference type="Pfam" id="PF13360">
    <property type="entry name" value="PQQ_2"/>
    <property type="match status" value="1"/>
</dbReference>
<evidence type="ECO:0000259" key="1">
    <source>
        <dbReference type="Pfam" id="PF13360"/>
    </source>
</evidence>